<dbReference type="InterPro" id="IPR056624">
    <property type="entry name" value="WH_CYT4"/>
</dbReference>
<evidence type="ECO:0000313" key="4">
    <source>
        <dbReference type="Proteomes" id="UP001138500"/>
    </source>
</evidence>
<reference evidence="3 4" key="2">
    <citation type="journal article" date="2021" name="Curr. Genet.">
        <title>Genetic response to nitrogen starvation in the aggressive Eucalyptus foliar pathogen Teratosphaeria destructans.</title>
        <authorList>
            <person name="Havenga M."/>
            <person name="Wingfield B.D."/>
            <person name="Wingfield M.J."/>
            <person name="Dreyer L.L."/>
            <person name="Roets F."/>
            <person name="Aylward J."/>
        </authorList>
    </citation>
    <scope>NUCLEOTIDE SEQUENCE [LARGE SCALE GENOMIC DNA]</scope>
    <source>
        <strain evidence="3">CMW44962</strain>
    </source>
</reference>
<dbReference type="Proteomes" id="UP001138500">
    <property type="component" value="Unassembled WGS sequence"/>
</dbReference>
<dbReference type="GO" id="GO:0003723">
    <property type="term" value="F:RNA binding"/>
    <property type="evidence" value="ECO:0007669"/>
    <property type="project" value="InterPro"/>
</dbReference>
<dbReference type="EMBL" id="RIBY02001035">
    <property type="protein sequence ID" value="KAH9833922.1"/>
    <property type="molecule type" value="Genomic_DNA"/>
</dbReference>
<dbReference type="SUPFAM" id="SSF50249">
    <property type="entry name" value="Nucleic acid-binding proteins"/>
    <property type="match status" value="1"/>
</dbReference>
<keyword evidence="4" id="KW-1185">Reference proteome</keyword>
<sequence>MLQSRSGTARALEASRHICWSCRLKTEARRKYTTGESGRQTIKSVSPGRRAQRSSPADIGRTHHVNDGGAVGCWDLPPERTTKDGDESMSAEHGRKRAEGKESAIAREGVEHRPRTLDDETSAWVDQRLREKEQYIPGERNEWKLYKLQSARSTSENDPRMREAQSRTHSPRSNKPRAEVSHARRYHTAAPRRQQTAPAPQIADQLPPDGLPEWQKFEDPHGIRAQLRKWQELNGDSYQMNDEVQVDPGTNIDDLSNNMTRLPHEQGESAPTRAEMEEDQEEAAAFFMQSEASDDINGMEPNREVLNTGDLVEIERNKTGRESIIGIFVRSTGNLSQFYTINGRWVHMIDRYIPYSVSNWVPSELVAPLLDYLPAPETVETRFEELMEEAAVMDLNVPRHVSAGLISRMAQFEEESREIYRKNATALDGAHDLLAHDSDLRYGSLASAASTLLRTPVSQLTATALFAVRRALTSAGFAFSIDRRSHRHTGYLQIRSKEQVRLVNQVRGWMREWQDDVAYRASLSKEQSLKHRPSKAAMIVYSFIQKVIPIIKRSREDREPNEFGNLGPSKTRIPITPEQEAVRVRTQETFTPQDADLVRFFEAWALHQMFHGVPVLAALPPLVLQATGLYDQQSMLDVNTGYQFLQELGTIMPYENRTSFDPHLLLPSSQHSRPLQNLMASLLKMAHTHNFEDSMRHLRRDWKGLPVYCIDKAAAHEIDDGISIEETARSTHGAVEWWIHIHIANPTAFFSRDHPLAKMARHMGETIYMPERTYMMLPRWCTQQHFSLAPDRPCLTFSARVNEHGETLEHKITPGTIRNVFRLTPTEVAELLGAAPEDTHRESILTIGGEVPPTKQRRSRKADVSQRQVQQLRWLLQLANKRVDIRRRAGGLFFDSDKPDVNVWQQYKSPGLGWHHRSGKGGGSSKAIPSFR</sequence>
<accession>A0A9W7SVP1</accession>
<dbReference type="GO" id="GO:0006402">
    <property type="term" value="P:mRNA catabolic process"/>
    <property type="evidence" value="ECO:0007669"/>
    <property type="project" value="TreeGrafter"/>
</dbReference>
<dbReference type="PANTHER" id="PTHR23355">
    <property type="entry name" value="RIBONUCLEASE"/>
    <property type="match status" value="1"/>
</dbReference>
<feature type="compositionally biased region" description="Basic and acidic residues" evidence="1">
    <location>
        <begin position="77"/>
        <end position="118"/>
    </location>
</feature>
<evidence type="ECO:0000313" key="3">
    <source>
        <dbReference type="EMBL" id="KAH9833922.1"/>
    </source>
</evidence>
<evidence type="ECO:0000256" key="1">
    <source>
        <dbReference type="SAM" id="MobiDB-lite"/>
    </source>
</evidence>
<name>A0A9W7SVP1_9PEZI</name>
<comment type="caution">
    <text evidence="3">The sequence shown here is derived from an EMBL/GenBank/DDBJ whole genome shotgun (WGS) entry which is preliminary data.</text>
</comment>
<dbReference type="InterPro" id="IPR001900">
    <property type="entry name" value="RNase_II/R"/>
</dbReference>
<dbReference type="InterPro" id="IPR056625">
    <property type="entry name" value="SH3_CYT4"/>
</dbReference>
<feature type="region of interest" description="Disordered" evidence="1">
    <location>
        <begin position="249"/>
        <end position="282"/>
    </location>
</feature>
<dbReference type="Pfam" id="PF23214">
    <property type="entry name" value="SH3_CYT4"/>
    <property type="match status" value="1"/>
</dbReference>
<dbReference type="InterPro" id="IPR050180">
    <property type="entry name" value="RNR_Ribonuclease"/>
</dbReference>
<feature type="domain" description="RNB" evidence="2">
    <location>
        <begin position="699"/>
        <end position="931"/>
    </location>
</feature>
<feature type="compositionally biased region" description="Low complexity" evidence="1">
    <location>
        <begin position="188"/>
        <end position="201"/>
    </location>
</feature>
<dbReference type="OrthoDB" id="2285229at2759"/>
<dbReference type="AlphaFoldDB" id="A0A9W7SVP1"/>
<dbReference type="Pfam" id="PF23216">
    <property type="entry name" value="WHD_CYT4"/>
    <property type="match status" value="1"/>
</dbReference>
<feature type="region of interest" description="Disordered" evidence="1">
    <location>
        <begin position="30"/>
        <end position="120"/>
    </location>
</feature>
<evidence type="ECO:0000259" key="2">
    <source>
        <dbReference type="SMART" id="SM00955"/>
    </source>
</evidence>
<feature type="region of interest" description="Disordered" evidence="1">
    <location>
        <begin position="147"/>
        <end position="209"/>
    </location>
</feature>
<dbReference type="SMART" id="SM00955">
    <property type="entry name" value="RNB"/>
    <property type="match status" value="1"/>
</dbReference>
<dbReference type="PANTHER" id="PTHR23355:SF65">
    <property type="entry name" value="EXORIBONUCLEASE CYT-4, PUTATIVE (AFU_ORTHOLOGUE AFUA_7G01550)-RELATED"/>
    <property type="match status" value="1"/>
</dbReference>
<organism evidence="3 4">
    <name type="scientific">Teratosphaeria destructans</name>
    <dbReference type="NCBI Taxonomy" id="418781"/>
    <lineage>
        <taxon>Eukaryota</taxon>
        <taxon>Fungi</taxon>
        <taxon>Dikarya</taxon>
        <taxon>Ascomycota</taxon>
        <taxon>Pezizomycotina</taxon>
        <taxon>Dothideomycetes</taxon>
        <taxon>Dothideomycetidae</taxon>
        <taxon>Mycosphaerellales</taxon>
        <taxon>Teratosphaeriaceae</taxon>
        <taxon>Teratosphaeria</taxon>
    </lineage>
</organism>
<feature type="compositionally biased region" description="Polar residues" evidence="1">
    <location>
        <begin position="34"/>
        <end position="44"/>
    </location>
</feature>
<feature type="region of interest" description="Disordered" evidence="1">
    <location>
        <begin position="912"/>
        <end position="932"/>
    </location>
</feature>
<proteinExistence type="predicted"/>
<dbReference type="InterPro" id="IPR012340">
    <property type="entry name" value="NA-bd_OB-fold"/>
</dbReference>
<gene>
    <name evidence="3" type="ORF">Tdes44962_MAKER08718</name>
</gene>
<feature type="compositionally biased region" description="Basic and acidic residues" evidence="1">
    <location>
        <begin position="155"/>
        <end position="166"/>
    </location>
</feature>
<dbReference type="GO" id="GO:0000175">
    <property type="term" value="F:3'-5'-RNA exonuclease activity"/>
    <property type="evidence" value="ECO:0007669"/>
    <property type="project" value="TreeGrafter"/>
</dbReference>
<protein>
    <submittedName>
        <fullName evidence="3">RNB protein</fullName>
    </submittedName>
</protein>
<dbReference type="Pfam" id="PF00773">
    <property type="entry name" value="RNB"/>
    <property type="match status" value="1"/>
</dbReference>
<dbReference type="GO" id="GO:0000932">
    <property type="term" value="C:P-body"/>
    <property type="evidence" value="ECO:0007669"/>
    <property type="project" value="TreeGrafter"/>
</dbReference>
<reference evidence="3 4" key="1">
    <citation type="journal article" date="2018" name="IMA Fungus">
        <title>IMA Genome-F 10: Nine draft genome sequences of Claviceps purpurea s.lat., including C. arundinis, C. humidiphila, and C. cf. spartinae, pseudomolecules for the pitch canker pathogen Fusarium circinatum, draft genome of Davidsoniella eucalypti, Grosmannia galeiformis, Quambalaria eucalypti, and Teratosphaeria destructans.</title>
        <authorList>
            <person name="Wingfield B.D."/>
            <person name="Liu M."/>
            <person name="Nguyen H.D."/>
            <person name="Lane F.A."/>
            <person name="Morgan S.W."/>
            <person name="De Vos L."/>
            <person name="Wilken P.M."/>
            <person name="Duong T.A."/>
            <person name="Aylward J."/>
            <person name="Coetzee M.P."/>
            <person name="Dadej K."/>
            <person name="De Beer Z.W."/>
            <person name="Findlay W."/>
            <person name="Havenga M."/>
            <person name="Kolarik M."/>
            <person name="Menzies J.G."/>
            <person name="Naidoo K."/>
            <person name="Pochopski O."/>
            <person name="Shoukouhi P."/>
            <person name="Santana Q.C."/>
            <person name="Seifert K.A."/>
            <person name="Soal N."/>
            <person name="Steenkamp E.T."/>
            <person name="Tatham C.T."/>
            <person name="van der Nest M.A."/>
            <person name="Wingfield M.J."/>
        </authorList>
    </citation>
    <scope>NUCLEOTIDE SEQUENCE [LARGE SCALE GENOMIC DNA]</scope>
    <source>
        <strain evidence="3">CMW44962</strain>
    </source>
</reference>